<organism evidence="1 2">
    <name type="scientific">Amborella trichopoda</name>
    <dbReference type="NCBI Taxonomy" id="13333"/>
    <lineage>
        <taxon>Eukaryota</taxon>
        <taxon>Viridiplantae</taxon>
        <taxon>Streptophyta</taxon>
        <taxon>Embryophyta</taxon>
        <taxon>Tracheophyta</taxon>
        <taxon>Spermatophyta</taxon>
        <taxon>Magnoliopsida</taxon>
        <taxon>Amborellales</taxon>
        <taxon>Amborellaceae</taxon>
        <taxon>Amborella</taxon>
    </lineage>
</organism>
<gene>
    <name evidence="1" type="ORF">AMTR_s00005p00255300</name>
</gene>
<dbReference type="EMBL" id="KI393866">
    <property type="protein sequence ID" value="ERN06899.1"/>
    <property type="molecule type" value="Genomic_DNA"/>
</dbReference>
<dbReference type="Gramene" id="ERN06899">
    <property type="protein sequence ID" value="ERN06899"/>
    <property type="gene ID" value="AMTR_s00005p00255300"/>
</dbReference>
<keyword evidence="2" id="KW-1185">Reference proteome</keyword>
<dbReference type="AlphaFoldDB" id="W1PGR2"/>
<name>W1PGR2_AMBTC</name>
<evidence type="ECO:0000313" key="2">
    <source>
        <dbReference type="Proteomes" id="UP000017836"/>
    </source>
</evidence>
<accession>W1PGR2</accession>
<evidence type="ECO:0000313" key="1">
    <source>
        <dbReference type="EMBL" id="ERN06899.1"/>
    </source>
</evidence>
<proteinExistence type="predicted"/>
<dbReference type="Proteomes" id="UP000017836">
    <property type="component" value="Unassembled WGS sequence"/>
</dbReference>
<sequence>MASSLMRFKSAPGSLLASLVDTSEDSPENFIGSYFSGDSSAGITSESSCAVSLSPDLEEIPADFRVENLNKGSYGEPPAIFGPSDRGKGTSCYGQMDGTARISPAGFRSGSLIRHSSSPAGFYGGFSVTNGLANFTTENGLKRLSSQMSFSTQSSTPGLLSPLSEMSLPETGDSLAGSCVEEAGQHYISGVASWENGLIAFSSRKRGRDVGGDVASSSDSQVPYIDSLTLSAENFTFELKLRGGNHHDCVG</sequence>
<dbReference type="HOGENOM" id="CLU_1108381_0_0_1"/>
<protein>
    <submittedName>
        <fullName evidence="1">Uncharacterized protein</fullName>
    </submittedName>
</protein>
<reference evidence="2" key="1">
    <citation type="journal article" date="2013" name="Science">
        <title>The Amborella genome and the evolution of flowering plants.</title>
        <authorList>
            <consortium name="Amborella Genome Project"/>
        </authorList>
    </citation>
    <scope>NUCLEOTIDE SEQUENCE [LARGE SCALE GENOMIC DNA]</scope>
</reference>